<feature type="compositionally biased region" description="Low complexity" evidence="1">
    <location>
        <begin position="63"/>
        <end position="76"/>
    </location>
</feature>
<sequence length="174" mass="18675">MARLEGMEQFLSADAALAVAAQLKQLGQEHRQADRRSGNPQRGQGGHRPEPAGHSQLPRGQARRGAGPVPSGAGAATEEHQYCLEHGPVAAARRCAEPRHGQPAGVPEQSENGGQDARHRSTLRPLSETATQGVWRMNDQETGLDFSMVIASTVHDMKNSLASLIQAHGQWVKD</sequence>
<proteinExistence type="predicted"/>
<feature type="non-terminal residue" evidence="2">
    <location>
        <position position="174"/>
    </location>
</feature>
<feature type="compositionally biased region" description="Basic and acidic residues" evidence="1">
    <location>
        <begin position="27"/>
        <end position="37"/>
    </location>
</feature>
<evidence type="ECO:0000313" key="2">
    <source>
        <dbReference type="EMBL" id="GFD17244.1"/>
    </source>
</evidence>
<dbReference type="EMBL" id="BKCJ011298847">
    <property type="protein sequence ID" value="GFD17244.1"/>
    <property type="molecule type" value="Genomic_DNA"/>
</dbReference>
<protein>
    <submittedName>
        <fullName evidence="2">Uncharacterized protein</fullName>
    </submittedName>
</protein>
<organism evidence="2">
    <name type="scientific">Tanacetum cinerariifolium</name>
    <name type="common">Dalmatian daisy</name>
    <name type="synonym">Chrysanthemum cinerariifolium</name>
    <dbReference type="NCBI Taxonomy" id="118510"/>
    <lineage>
        <taxon>Eukaryota</taxon>
        <taxon>Viridiplantae</taxon>
        <taxon>Streptophyta</taxon>
        <taxon>Embryophyta</taxon>
        <taxon>Tracheophyta</taxon>
        <taxon>Spermatophyta</taxon>
        <taxon>Magnoliopsida</taxon>
        <taxon>eudicotyledons</taxon>
        <taxon>Gunneridae</taxon>
        <taxon>Pentapetalae</taxon>
        <taxon>asterids</taxon>
        <taxon>campanulids</taxon>
        <taxon>Asterales</taxon>
        <taxon>Asteraceae</taxon>
        <taxon>Asteroideae</taxon>
        <taxon>Anthemideae</taxon>
        <taxon>Anthemidinae</taxon>
        <taxon>Tanacetum</taxon>
    </lineage>
</organism>
<accession>A0A699UBX7</accession>
<feature type="region of interest" description="Disordered" evidence="1">
    <location>
        <begin position="94"/>
        <end position="123"/>
    </location>
</feature>
<name>A0A699UBX7_TANCI</name>
<comment type="caution">
    <text evidence="2">The sequence shown here is derived from an EMBL/GenBank/DDBJ whole genome shotgun (WGS) entry which is preliminary data.</text>
</comment>
<evidence type="ECO:0000256" key="1">
    <source>
        <dbReference type="SAM" id="MobiDB-lite"/>
    </source>
</evidence>
<feature type="region of interest" description="Disordered" evidence="1">
    <location>
        <begin position="26"/>
        <end position="81"/>
    </location>
</feature>
<dbReference type="AlphaFoldDB" id="A0A699UBX7"/>
<gene>
    <name evidence="2" type="ORF">Tci_889213</name>
</gene>
<reference evidence="2" key="1">
    <citation type="journal article" date="2019" name="Sci. Rep.">
        <title>Draft genome of Tanacetum cinerariifolium, the natural source of mosquito coil.</title>
        <authorList>
            <person name="Yamashiro T."/>
            <person name="Shiraishi A."/>
            <person name="Satake H."/>
            <person name="Nakayama K."/>
        </authorList>
    </citation>
    <scope>NUCLEOTIDE SEQUENCE</scope>
</reference>